<dbReference type="PROSITE" id="PS00671">
    <property type="entry name" value="D_2_HYDROXYACID_DH_3"/>
    <property type="match status" value="1"/>
</dbReference>
<keyword evidence="3" id="KW-0520">NAD</keyword>
<reference evidence="8 9" key="1">
    <citation type="submission" date="2015-11" db="EMBL/GenBank/DDBJ databases">
        <title>Genomic analysis of 38 Legionella species identifies large and diverse effector repertoires.</title>
        <authorList>
            <person name="Burstein D."/>
            <person name="Amaro F."/>
            <person name="Zusman T."/>
            <person name="Lifshitz Z."/>
            <person name="Cohen O."/>
            <person name="Gilbert J.A."/>
            <person name="Pupko T."/>
            <person name="Shuman H.A."/>
            <person name="Segal G."/>
        </authorList>
    </citation>
    <scope>NUCLEOTIDE SEQUENCE [LARGE SCALE GENOMIC DNA]</scope>
    <source>
        <strain evidence="8 9">WA-270A-C2</strain>
    </source>
</reference>
<dbReference type="GO" id="GO:0008615">
    <property type="term" value="P:pyridoxine biosynthetic process"/>
    <property type="evidence" value="ECO:0007669"/>
    <property type="project" value="UniProtKB-KW"/>
</dbReference>
<sequence length="356" mass="38609">MIPILADASLPDLQNVFPAPFCLSFYQNAEQIPSLLPGKAILLCRSTLKVDAALLGQHTLDYVATASSGTDHLDEAFLASRGITLVDAKGCNAPAVADYVMASLAWLELNHSLPGGRQAGLIGCGEVGLRVADRLQAVQWEVRHYDPPRAERDPAFRSCSLDELAACDLICVHANLHDAPPYPSRNSLNADFLSQLKPGTVIINASRGGIVNEEDLLTFPHLRYCTDVYLNEPAVNAAILSKALLCTPHIAGHSIEAKQRAVTLLSDKLHEYYGLKPLHHPSPARQALPVPADLDSWPSLLLSLYNPAVETNAMKEAGDKQRAFLTLRQAHTFRHDFSTCGGALSNRFLKTLLGAN</sequence>
<name>A0A0W0XVP0_9GAMM</name>
<dbReference type="CDD" id="cd12158">
    <property type="entry name" value="ErythrP_dh"/>
    <property type="match status" value="1"/>
</dbReference>
<feature type="domain" description="D-isomer specific 2-hydroxyacid dehydrogenase NAD-binding" evidence="7">
    <location>
        <begin position="114"/>
        <end position="251"/>
    </location>
</feature>
<dbReference type="InterPro" id="IPR006139">
    <property type="entry name" value="D-isomer_2_OHA_DH_cat_dom"/>
</dbReference>
<dbReference type="GO" id="GO:0005829">
    <property type="term" value="C:cytosol"/>
    <property type="evidence" value="ECO:0007669"/>
    <property type="project" value="TreeGrafter"/>
</dbReference>
<evidence type="ECO:0000256" key="4">
    <source>
        <dbReference type="ARBA" id="ARBA00023096"/>
    </source>
</evidence>
<evidence type="ECO:0000313" key="9">
    <source>
        <dbReference type="Proteomes" id="UP000054608"/>
    </source>
</evidence>
<dbReference type="Pfam" id="PF00389">
    <property type="entry name" value="2-Hacid_dh"/>
    <property type="match status" value="1"/>
</dbReference>
<dbReference type="SUPFAM" id="SSF51735">
    <property type="entry name" value="NAD(P)-binding Rossmann-fold domains"/>
    <property type="match status" value="1"/>
</dbReference>
<keyword evidence="4" id="KW-0664">Pyridoxine biosynthesis</keyword>
<keyword evidence="9" id="KW-1185">Reference proteome</keyword>
<accession>A0A0W0XVP0</accession>
<gene>
    <name evidence="8" type="primary">pdxB</name>
    <name evidence="8" type="ORF">Lrub_1159</name>
</gene>
<dbReference type="GO" id="GO:0030267">
    <property type="term" value="F:glyoxylate reductase (NADPH) activity"/>
    <property type="evidence" value="ECO:0007669"/>
    <property type="project" value="TreeGrafter"/>
</dbReference>
<proteinExistence type="inferred from homology"/>
<evidence type="ECO:0000313" key="8">
    <source>
        <dbReference type="EMBL" id="KTD48808.1"/>
    </source>
</evidence>
<evidence type="ECO:0000256" key="5">
    <source>
        <dbReference type="RuleBase" id="RU003719"/>
    </source>
</evidence>
<evidence type="ECO:0000259" key="6">
    <source>
        <dbReference type="Pfam" id="PF00389"/>
    </source>
</evidence>
<dbReference type="PATRIC" id="fig|458.5.peg.1199"/>
<dbReference type="Gene3D" id="3.40.50.720">
    <property type="entry name" value="NAD(P)-binding Rossmann-like Domain"/>
    <property type="match status" value="2"/>
</dbReference>
<comment type="caution">
    <text evidence="8">The sequence shown here is derived from an EMBL/GenBank/DDBJ whole genome shotgun (WGS) entry which is preliminary data.</text>
</comment>
<dbReference type="PANTHER" id="PTHR10996">
    <property type="entry name" value="2-HYDROXYACID DEHYDROGENASE-RELATED"/>
    <property type="match status" value="1"/>
</dbReference>
<evidence type="ECO:0000256" key="2">
    <source>
        <dbReference type="ARBA" id="ARBA00023002"/>
    </source>
</evidence>
<dbReference type="STRING" id="458.Lrub_1159"/>
<keyword evidence="1" id="KW-0963">Cytoplasm</keyword>
<dbReference type="InterPro" id="IPR006140">
    <property type="entry name" value="D-isomer_DH_NAD-bd"/>
</dbReference>
<evidence type="ECO:0000256" key="3">
    <source>
        <dbReference type="ARBA" id="ARBA00023027"/>
    </source>
</evidence>
<dbReference type="InterPro" id="IPR050223">
    <property type="entry name" value="D-isomer_2-hydroxyacid_DH"/>
</dbReference>
<dbReference type="EMBL" id="LNYT01000007">
    <property type="protein sequence ID" value="KTD48808.1"/>
    <property type="molecule type" value="Genomic_DNA"/>
</dbReference>
<dbReference type="SUPFAM" id="SSF52283">
    <property type="entry name" value="Formate/glycerate dehydrogenase catalytic domain-like"/>
    <property type="match status" value="1"/>
</dbReference>
<dbReference type="InterPro" id="IPR036291">
    <property type="entry name" value="NAD(P)-bd_dom_sf"/>
</dbReference>
<dbReference type="AlphaFoldDB" id="A0A0W0XVP0"/>
<dbReference type="GO" id="GO:0051287">
    <property type="term" value="F:NAD binding"/>
    <property type="evidence" value="ECO:0007669"/>
    <property type="project" value="InterPro"/>
</dbReference>
<evidence type="ECO:0000256" key="1">
    <source>
        <dbReference type="ARBA" id="ARBA00022490"/>
    </source>
</evidence>
<dbReference type="InterPro" id="IPR029753">
    <property type="entry name" value="D-isomer_DH_CS"/>
</dbReference>
<dbReference type="PANTHER" id="PTHR10996:SF178">
    <property type="entry name" value="2-HYDROXYACID DEHYDROGENASE YGL185C-RELATED"/>
    <property type="match status" value="1"/>
</dbReference>
<dbReference type="GO" id="GO:0016618">
    <property type="term" value="F:hydroxypyruvate reductase [NAD(P)H] activity"/>
    <property type="evidence" value="ECO:0007669"/>
    <property type="project" value="TreeGrafter"/>
</dbReference>
<dbReference type="Proteomes" id="UP000054608">
    <property type="component" value="Unassembled WGS sequence"/>
</dbReference>
<evidence type="ECO:0000259" key="7">
    <source>
        <dbReference type="Pfam" id="PF02826"/>
    </source>
</evidence>
<dbReference type="Pfam" id="PF02826">
    <property type="entry name" value="2-Hacid_dh_C"/>
    <property type="match status" value="1"/>
</dbReference>
<comment type="similarity">
    <text evidence="5">Belongs to the D-isomer specific 2-hydroxyacid dehydrogenase family.</text>
</comment>
<feature type="domain" description="D-isomer specific 2-hydroxyacid dehydrogenase catalytic" evidence="6">
    <location>
        <begin position="29"/>
        <end position="272"/>
    </location>
</feature>
<protein>
    <submittedName>
        <fullName evidence="8">Erythronate-4-phosphate dehydrogenase</fullName>
    </submittedName>
</protein>
<organism evidence="8 9">
    <name type="scientific">Legionella rubrilucens</name>
    <dbReference type="NCBI Taxonomy" id="458"/>
    <lineage>
        <taxon>Bacteria</taxon>
        <taxon>Pseudomonadati</taxon>
        <taxon>Pseudomonadota</taxon>
        <taxon>Gammaproteobacteria</taxon>
        <taxon>Legionellales</taxon>
        <taxon>Legionellaceae</taxon>
        <taxon>Legionella</taxon>
    </lineage>
</organism>
<dbReference type="InterPro" id="IPR020921">
    <property type="entry name" value="Erythronate-4-P_DHase"/>
</dbReference>
<dbReference type="GO" id="GO:0033711">
    <property type="term" value="F:4-phosphoerythronate dehydrogenase activity"/>
    <property type="evidence" value="ECO:0007669"/>
    <property type="project" value="InterPro"/>
</dbReference>
<keyword evidence="2 5" id="KW-0560">Oxidoreductase</keyword>